<keyword evidence="2" id="KW-0732">Signal</keyword>
<evidence type="ECO:0000256" key="8">
    <source>
        <dbReference type="RuleBase" id="RU361153"/>
    </source>
</evidence>
<evidence type="ECO:0000313" key="12">
    <source>
        <dbReference type="EMBL" id="MBO3086254.1"/>
    </source>
</evidence>
<keyword evidence="7" id="KW-0624">Polysaccharide degradation</keyword>
<dbReference type="InterPro" id="IPR016282">
    <property type="entry name" value="Glyco_hydro_5_endoGlcnase_B"/>
</dbReference>
<gene>
    <name evidence="12" type="ORF">J4035_16545</name>
</gene>
<dbReference type="Pfam" id="PF00150">
    <property type="entry name" value="Cellulase"/>
    <property type="match status" value="1"/>
</dbReference>
<keyword evidence="3 8" id="KW-0378">Hydrolase</keyword>
<keyword evidence="6 8" id="KW-0326">Glycosidase</keyword>
<dbReference type="PANTHER" id="PTHR31297:SF41">
    <property type="entry name" value="ENDOGLUCANASE, PUTATIVE (AFU_ORTHOLOGUE AFUA_5G01830)-RELATED"/>
    <property type="match status" value="1"/>
</dbReference>
<dbReference type="SUPFAM" id="SSF51445">
    <property type="entry name" value="(Trans)glycosidases"/>
    <property type="match status" value="1"/>
</dbReference>
<feature type="domain" description="Carbohydrate binding X2" evidence="10">
    <location>
        <begin position="390"/>
        <end position="474"/>
    </location>
</feature>
<evidence type="ECO:0000256" key="3">
    <source>
        <dbReference type="ARBA" id="ARBA00022801"/>
    </source>
</evidence>
<evidence type="ECO:0000259" key="11">
    <source>
        <dbReference type="Pfam" id="PF18448"/>
    </source>
</evidence>
<dbReference type="Pfam" id="PF18448">
    <property type="entry name" value="CBM46"/>
    <property type="match status" value="1"/>
</dbReference>
<keyword evidence="13" id="KW-1185">Reference proteome</keyword>
<evidence type="ECO:0000256" key="5">
    <source>
        <dbReference type="ARBA" id="ARBA00023277"/>
    </source>
</evidence>
<organism evidence="12 13">
    <name type="scientific">Cellulomonas fengjieae</name>
    <dbReference type="NCBI Taxonomy" id="2819978"/>
    <lineage>
        <taxon>Bacteria</taxon>
        <taxon>Bacillati</taxon>
        <taxon>Actinomycetota</taxon>
        <taxon>Actinomycetes</taxon>
        <taxon>Micrococcales</taxon>
        <taxon>Cellulomonadaceae</taxon>
        <taxon>Cellulomonas</taxon>
    </lineage>
</organism>
<evidence type="ECO:0000256" key="1">
    <source>
        <dbReference type="ARBA" id="ARBA00005641"/>
    </source>
</evidence>
<feature type="domain" description="Endoglucanase B carbohydrate binding" evidence="11">
    <location>
        <begin position="478"/>
        <end position="582"/>
    </location>
</feature>
<keyword evidence="5" id="KW-0119">Carbohydrate metabolism</keyword>
<dbReference type="Proteomes" id="UP000678317">
    <property type="component" value="Unassembled WGS sequence"/>
</dbReference>
<accession>A0ABS3SLL1</accession>
<evidence type="ECO:0000313" key="13">
    <source>
        <dbReference type="Proteomes" id="UP000678317"/>
    </source>
</evidence>
<dbReference type="Pfam" id="PF03442">
    <property type="entry name" value="CBM_X2"/>
    <property type="match status" value="1"/>
</dbReference>
<dbReference type="InterPro" id="IPR005102">
    <property type="entry name" value="Carbo-bd_X2"/>
</dbReference>
<reference evidence="12 13" key="1">
    <citation type="submission" date="2021-03" db="EMBL/GenBank/DDBJ databases">
        <title>novel species in genus Cellulomonas.</title>
        <authorList>
            <person name="Zhang G."/>
        </authorList>
    </citation>
    <scope>NUCLEOTIDE SEQUENCE [LARGE SCALE GENOMIC DNA]</scope>
    <source>
        <strain evidence="13">zg-ZUI188</strain>
    </source>
</reference>
<dbReference type="PANTHER" id="PTHR31297">
    <property type="entry name" value="GLUCAN ENDO-1,6-BETA-GLUCOSIDASE B"/>
    <property type="match status" value="1"/>
</dbReference>
<evidence type="ECO:0000256" key="6">
    <source>
        <dbReference type="ARBA" id="ARBA00023295"/>
    </source>
</evidence>
<name>A0ABS3SLL1_9CELL</name>
<comment type="caution">
    <text evidence="12">The sequence shown here is derived from an EMBL/GenBank/DDBJ whole genome shotgun (WGS) entry which is preliminary data.</text>
</comment>
<evidence type="ECO:0000256" key="2">
    <source>
        <dbReference type="ARBA" id="ARBA00022729"/>
    </source>
</evidence>
<dbReference type="EMBL" id="JAGFBM010000009">
    <property type="protein sequence ID" value="MBO3086254.1"/>
    <property type="molecule type" value="Genomic_DNA"/>
</dbReference>
<protein>
    <submittedName>
        <fullName evidence="12">Cellulase family glycosylhydrolase</fullName>
    </submittedName>
</protein>
<dbReference type="InterPro" id="IPR050386">
    <property type="entry name" value="Glycosyl_hydrolase_5"/>
</dbReference>
<comment type="similarity">
    <text evidence="1 8">Belongs to the glycosyl hydrolase 5 (cellulase A) family.</text>
</comment>
<dbReference type="InterPro" id="IPR014756">
    <property type="entry name" value="Ig_E-set"/>
</dbReference>
<dbReference type="InterPro" id="IPR017853">
    <property type="entry name" value="GH"/>
</dbReference>
<proteinExistence type="inferred from homology"/>
<evidence type="ECO:0000256" key="7">
    <source>
        <dbReference type="ARBA" id="ARBA00023326"/>
    </source>
</evidence>
<dbReference type="SUPFAM" id="SSF81296">
    <property type="entry name" value="E set domains"/>
    <property type="match status" value="1"/>
</dbReference>
<dbReference type="Gene3D" id="3.20.20.80">
    <property type="entry name" value="Glycosidases"/>
    <property type="match status" value="1"/>
</dbReference>
<keyword evidence="4" id="KW-0136">Cellulose degradation</keyword>
<dbReference type="InterPro" id="IPR040946">
    <property type="entry name" value="CBM46"/>
</dbReference>
<dbReference type="InterPro" id="IPR013783">
    <property type="entry name" value="Ig-like_fold"/>
</dbReference>
<evidence type="ECO:0000259" key="10">
    <source>
        <dbReference type="Pfam" id="PF03442"/>
    </source>
</evidence>
<evidence type="ECO:0000256" key="4">
    <source>
        <dbReference type="ARBA" id="ARBA00023001"/>
    </source>
</evidence>
<feature type="domain" description="Glycoside hydrolase family 5" evidence="9">
    <location>
        <begin position="82"/>
        <end position="361"/>
    </location>
</feature>
<dbReference type="InterPro" id="IPR001547">
    <property type="entry name" value="Glyco_hydro_5"/>
</dbReference>
<evidence type="ECO:0000259" key="9">
    <source>
        <dbReference type="Pfam" id="PF00150"/>
    </source>
</evidence>
<dbReference type="Gene3D" id="2.60.40.10">
    <property type="entry name" value="Immunoglobulins"/>
    <property type="match status" value="1"/>
</dbReference>
<sequence>MASADAGGTDALRVTARKGTPVKRPLWTCLTALAATAALTAGLAGPAYAGDRGAPKSAAKVVAAMQPGWNLGNTLDAVGADETAWGNPRVTKKLLSEVEKNGFRSVRIPVTLGQHEGPAPDYTIDPVVLDRVEEVVDWALDEDLYVLLDLHHDSWMWTNAMPTQHDEVLAQFTRTWEQLAQRFRDHPRTLLFESINEPQFAGSTGEAQEYALLDELNDTFHQVVRSSGGKNADRVLVLPTLHTDSGQARLDELVTTFTELADPNLAATFHYYGYWPFSVNVAGGTRFDATAQQDVTDAFARVHDTLVARGIPVILGEYGLLGFDRHTGTIEQGEKLKFFEYLGYQARTTGVTTMLWDNGQHLDRTAYTWRDPELFAQISSSWKKRSGTASTDQVFVRPGAVTEQTVTLNLNGTKFRDLSLGKHKLKQGKDYQLAGSTLTLPAALLQRLSGTGAYGTSAELVARFSQGVPWTIEIVNADTPVLADATGTTDAFAVPTQFRGDRLATMEARYLDGSNAGPHSWTSFKEFDVTFAPDQATGTILLRPAFFAEVTDGAPVVLTFHFWSGAVLQYTVVRSGTAVTGTVG</sequence>
<dbReference type="PIRSF" id="PIRSF001043">
    <property type="entry name" value="Endoglucanase_B"/>
    <property type="match status" value="1"/>
</dbReference>